<proteinExistence type="predicted"/>
<gene>
    <name evidence="1" type="ORF">VNO77_03426</name>
</gene>
<reference evidence="1 2" key="1">
    <citation type="submission" date="2024-01" db="EMBL/GenBank/DDBJ databases">
        <title>The genomes of 5 underutilized Papilionoideae crops provide insights into root nodulation and disease resistanc.</title>
        <authorList>
            <person name="Jiang F."/>
        </authorList>
    </citation>
    <scope>NUCLEOTIDE SEQUENCE [LARGE SCALE GENOMIC DNA]</scope>
    <source>
        <strain evidence="1">LVBAO_FW01</strain>
        <tissue evidence="1">Leaves</tissue>
    </source>
</reference>
<evidence type="ECO:0000313" key="2">
    <source>
        <dbReference type="Proteomes" id="UP001367508"/>
    </source>
</evidence>
<evidence type="ECO:0000313" key="1">
    <source>
        <dbReference type="EMBL" id="KAK7361371.1"/>
    </source>
</evidence>
<comment type="caution">
    <text evidence="1">The sequence shown here is derived from an EMBL/GenBank/DDBJ whole genome shotgun (WGS) entry which is preliminary data.</text>
</comment>
<dbReference type="EMBL" id="JAYMYQ010000001">
    <property type="protein sequence ID" value="KAK7361371.1"/>
    <property type="molecule type" value="Genomic_DNA"/>
</dbReference>
<accession>A0AAN9R6V2</accession>
<dbReference type="Proteomes" id="UP001367508">
    <property type="component" value="Unassembled WGS sequence"/>
</dbReference>
<keyword evidence="2" id="KW-1185">Reference proteome</keyword>
<protein>
    <submittedName>
        <fullName evidence="1">Uncharacterized protein</fullName>
    </submittedName>
</protein>
<name>A0AAN9R6V2_CANGL</name>
<dbReference type="AlphaFoldDB" id="A0AAN9R6V2"/>
<organism evidence="1 2">
    <name type="scientific">Canavalia gladiata</name>
    <name type="common">Sword bean</name>
    <name type="synonym">Dolichos gladiatus</name>
    <dbReference type="NCBI Taxonomy" id="3824"/>
    <lineage>
        <taxon>Eukaryota</taxon>
        <taxon>Viridiplantae</taxon>
        <taxon>Streptophyta</taxon>
        <taxon>Embryophyta</taxon>
        <taxon>Tracheophyta</taxon>
        <taxon>Spermatophyta</taxon>
        <taxon>Magnoliopsida</taxon>
        <taxon>eudicotyledons</taxon>
        <taxon>Gunneridae</taxon>
        <taxon>Pentapetalae</taxon>
        <taxon>rosids</taxon>
        <taxon>fabids</taxon>
        <taxon>Fabales</taxon>
        <taxon>Fabaceae</taxon>
        <taxon>Papilionoideae</taxon>
        <taxon>50 kb inversion clade</taxon>
        <taxon>NPAAA clade</taxon>
        <taxon>indigoferoid/millettioid clade</taxon>
        <taxon>Phaseoleae</taxon>
        <taxon>Canavalia</taxon>
    </lineage>
</organism>
<sequence length="139" mass="15566">MHRSGIMDHISSNSKLPKPFKIRRDLETVTNSELAPIDPSWIHDLTSLFLPLRRSPVLVIKTFAQGLPSITWNVKTDVADDQIVGQSSETGAQNHPPLLCMHAFISRKNIDQLRTRLSARGALGAFLDCSKMEQDFSEI</sequence>